<organism evidence="4">
    <name type="scientific">Selaginella moellendorffii</name>
    <name type="common">Spikemoss</name>
    <dbReference type="NCBI Taxonomy" id="88036"/>
    <lineage>
        <taxon>Eukaryota</taxon>
        <taxon>Viridiplantae</taxon>
        <taxon>Streptophyta</taxon>
        <taxon>Embryophyta</taxon>
        <taxon>Tracheophyta</taxon>
        <taxon>Lycopodiopsida</taxon>
        <taxon>Selaginellales</taxon>
        <taxon>Selaginellaceae</taxon>
        <taxon>Selaginella</taxon>
    </lineage>
</organism>
<dbReference type="PANTHER" id="PTHR12509">
    <property type="entry name" value="SPERMATOGENESIS-ASSOCIATED 4-RELATED"/>
    <property type="match status" value="1"/>
</dbReference>
<dbReference type="PROSITE" id="PS50021">
    <property type="entry name" value="CH"/>
    <property type="match status" value="1"/>
</dbReference>
<evidence type="ECO:0000313" key="4">
    <source>
        <dbReference type="Proteomes" id="UP000001514"/>
    </source>
</evidence>
<evidence type="ECO:0000256" key="1">
    <source>
        <dbReference type="SAM" id="MobiDB-lite"/>
    </source>
</evidence>
<dbReference type="Proteomes" id="UP000001514">
    <property type="component" value="Unassembled WGS sequence"/>
</dbReference>
<dbReference type="STRING" id="88036.D8RQH7"/>
<sequence>MRGFPALRRDVLRWLITLNLSQPIKNVRRDFSNGFLVAEIFSQYYPQDIQMHSFDNGTRLAKKKDNWAQLEKIFRKKEVPVIPGEIENIVNCGPEDGIGPLLERMYWFLARKNCKPQEPHVQDLWTGLLDNPEASLIPNTQSITRAIDNSVSEDDSFFNELHCSISYSQPHMTELPLGCNFSSATDVIDKCLPHKMYEEQDSFRKQHDSINSDSQAPSSGRKKSSLNAVERARQKEIKEMSKRSAKTGKQFPPAQDPRLAFRSPNRQRQFKSYTLMDYKRQQALGYVVLGKLGPDSTDELRSKRETLERMKEFGRSARSIVANQSREPRKPKLKPPSTRAKALKFASTVPKPKAKETDRNHLTVGQRPTLHPLTELEILEAKYQSDKQHLEDVLAPMGECYRKCRKRNFWSCLAVQSAIILRKELMHYAEKKEFGLDKLRAEYHRFQNEIDSIRTPNFSQNAAATDSDSCNEKQSVWDSIGCLEETKQELSKSTVKAWDCFPESKEPTDCKSNVEAGDSSKASPRVRITTTTLFTANQGQVFVEECRNEDVISDIPRVTLPPSKSPREPTPRSDGNSSSSVRFPAGEMVLASSSMNIHIKDTGVSSPEKIVDYPSESLKKAGRQYIKPVTRKRLTGKIKNILEKLDTGKPVNSLVFGSTIVESGTNEAHAYLEEVVSALTSHALTDITAPVKRKGCINLKPVNGSEVKARPESQITEELSREITSILEQRPAKETQCEEPCAENKEIQCVLPDEVPTFSIPNHNNAISGTKLTQMSDPGDQCDVSSKKQKKYLGRLVNKGKAVEPPLVRRTHLNDEFMERCREKVGDLLTGCRILEAFARDPIPPQGNGECSSSPQIIPSEDFKETTGAYKDQPTARKPSDNLGRDKNNVDNKRKGKEKMKFEKEFDYERIYEELGQFTVERTQLERFQQEHLSISFGSFDLEKVLNSDTNAQMNALGSKRSRTTRSPGRESGSKLLRSNSGKIQPLMYKSQKHLEGRVKKLNTFAAIGEESTNLNNKGTVPAWVRRMTVNKQTADILQDLEKEEEPDMFNLSRAVKRLSVRPPDSIFKSGKQYNWLSNALSQQHSHRNKDDSVDLKRKGRNVFKGEKCDYKPLHSPVETSRGEPPLHITNDTETQERVSDKRKLDWVVVGDFCISELDKKGADPDKERIIASQTQKVKGSSKQYVRQDQFLQISENQTTDNHEGRGKGLVKDQALATCTQTVTRRGVESSSFPVDSFHVVDRITLPGPSSLVCKPEVPYKKSLEEELYKRSVVEVLLKNLLEEENRVKDNFSAEACTSYATQPSNIPIPPSPISAIAPAILQEVSHGFGSSPGVQHVTSITRPDLKLTVEIVDRQSIERSETEVSRFPKKLKEVEPLGQEAHVKCEAASASAVASSSDHSSIQNIPVGLRRPSLKVQRTVGLQISNVFEERLPVILPVPIPVVIPMIQQPIQSQLYSELSRQTYAGEPSSSGQQFAAFHGKEIQTVNETSSSSPSTPSSPVSSPGREAQIEAVLMPIPSIAAHTKSSGRDLVCPLLITTEKARTRNSPPLHPSTIQHSDNILRYLDETKNELAGLSERTIQIPCNTENVDEDDQMYKSKKGQLAQFPNQSSPRYRMEGIQDLVQSIERCSLSSGRSLNIEDMEHLEMQTKRSTNYIEPQRSTRVLNLEEAETLVWHGDLHKNYSDGEGAAANKESINEHILVSREESPACKETRRQEDSKSIPGKELPGEREVNETGITGCLESDYGVLDTRDQRILFSKFKVRLEHGSRGKFPLLFGRRVLASKDLKILAELERKAAAVLRGKELESTSTKARYCGRPKTARNCYLNSSFRQGFASPLLTTTGSTTSSSSSFLTDSGCGCNKLIHLSEGEVDPGQIIYGHRNLQAVNNGSQDDGEVSFVNPVGGIRTAMERTPSGWSHPWILEERISAWDAVAGYSSSAV</sequence>
<proteinExistence type="predicted"/>
<dbReference type="Gramene" id="EFJ25860">
    <property type="protein sequence ID" value="EFJ25860"/>
    <property type="gene ID" value="SELMODRAFT_413872"/>
</dbReference>
<name>D8RQH7_SELML</name>
<evidence type="ECO:0000313" key="3">
    <source>
        <dbReference type="EMBL" id="EFJ25860.1"/>
    </source>
</evidence>
<accession>D8RQH7</accession>
<dbReference type="GO" id="GO:0008017">
    <property type="term" value="F:microtubule binding"/>
    <property type="evidence" value="ECO:0000318"/>
    <property type="project" value="GO_Central"/>
</dbReference>
<dbReference type="InterPro" id="IPR036872">
    <property type="entry name" value="CH_dom_sf"/>
</dbReference>
<dbReference type="eggNOG" id="ENOG502QU8V">
    <property type="taxonomic scope" value="Eukaryota"/>
</dbReference>
<dbReference type="InParanoid" id="D8RQH7"/>
<feature type="region of interest" description="Disordered" evidence="1">
    <location>
        <begin position="554"/>
        <end position="582"/>
    </location>
</feature>
<feature type="region of interest" description="Disordered" evidence="1">
    <location>
        <begin position="958"/>
        <end position="979"/>
    </location>
</feature>
<feature type="region of interest" description="Disordered" evidence="1">
    <location>
        <begin position="1107"/>
        <end position="1136"/>
    </location>
</feature>
<dbReference type="HOGENOM" id="CLU_237215_0_0_1"/>
<dbReference type="InterPro" id="IPR001715">
    <property type="entry name" value="CH_dom"/>
</dbReference>
<dbReference type="InterPro" id="IPR010441">
    <property type="entry name" value="CH_2"/>
</dbReference>
<feature type="compositionally biased region" description="Low complexity" evidence="1">
    <location>
        <begin position="1490"/>
        <end position="1505"/>
    </location>
</feature>
<keyword evidence="4" id="KW-1185">Reference proteome</keyword>
<dbReference type="PANTHER" id="PTHR12509:SF8">
    <property type="entry name" value="SPERMATOGENESIS-ASSOCIATED PROTEIN 4"/>
    <property type="match status" value="1"/>
</dbReference>
<reference evidence="3 4" key="1">
    <citation type="journal article" date="2011" name="Science">
        <title>The Selaginella genome identifies genetic changes associated with the evolution of vascular plants.</title>
        <authorList>
            <person name="Banks J.A."/>
            <person name="Nishiyama T."/>
            <person name="Hasebe M."/>
            <person name="Bowman J.L."/>
            <person name="Gribskov M."/>
            <person name="dePamphilis C."/>
            <person name="Albert V.A."/>
            <person name="Aono N."/>
            <person name="Aoyama T."/>
            <person name="Ambrose B.A."/>
            <person name="Ashton N.W."/>
            <person name="Axtell M.J."/>
            <person name="Barker E."/>
            <person name="Barker M.S."/>
            <person name="Bennetzen J.L."/>
            <person name="Bonawitz N.D."/>
            <person name="Chapple C."/>
            <person name="Cheng C."/>
            <person name="Correa L.G."/>
            <person name="Dacre M."/>
            <person name="DeBarry J."/>
            <person name="Dreyer I."/>
            <person name="Elias M."/>
            <person name="Engstrom E.M."/>
            <person name="Estelle M."/>
            <person name="Feng L."/>
            <person name="Finet C."/>
            <person name="Floyd S.K."/>
            <person name="Frommer W.B."/>
            <person name="Fujita T."/>
            <person name="Gramzow L."/>
            <person name="Gutensohn M."/>
            <person name="Harholt J."/>
            <person name="Hattori M."/>
            <person name="Heyl A."/>
            <person name="Hirai T."/>
            <person name="Hiwatashi Y."/>
            <person name="Ishikawa M."/>
            <person name="Iwata M."/>
            <person name="Karol K.G."/>
            <person name="Koehler B."/>
            <person name="Kolukisaoglu U."/>
            <person name="Kubo M."/>
            <person name="Kurata T."/>
            <person name="Lalonde S."/>
            <person name="Li K."/>
            <person name="Li Y."/>
            <person name="Litt A."/>
            <person name="Lyons E."/>
            <person name="Manning G."/>
            <person name="Maruyama T."/>
            <person name="Michael T.P."/>
            <person name="Mikami K."/>
            <person name="Miyazaki S."/>
            <person name="Morinaga S."/>
            <person name="Murata T."/>
            <person name="Mueller-Roeber B."/>
            <person name="Nelson D.R."/>
            <person name="Obara M."/>
            <person name="Oguri Y."/>
            <person name="Olmstead R.G."/>
            <person name="Onodera N."/>
            <person name="Petersen B.L."/>
            <person name="Pils B."/>
            <person name="Prigge M."/>
            <person name="Rensing S.A."/>
            <person name="Riano-Pachon D.M."/>
            <person name="Roberts A.W."/>
            <person name="Sato Y."/>
            <person name="Scheller H.V."/>
            <person name="Schulz B."/>
            <person name="Schulz C."/>
            <person name="Shakirov E.V."/>
            <person name="Shibagaki N."/>
            <person name="Shinohara N."/>
            <person name="Shippen D.E."/>
            <person name="Soerensen I."/>
            <person name="Sotooka R."/>
            <person name="Sugimoto N."/>
            <person name="Sugita M."/>
            <person name="Sumikawa N."/>
            <person name="Tanurdzic M."/>
            <person name="Theissen G."/>
            <person name="Ulvskov P."/>
            <person name="Wakazuki S."/>
            <person name="Weng J.K."/>
            <person name="Willats W.W."/>
            <person name="Wipf D."/>
            <person name="Wolf P.G."/>
            <person name="Yang L."/>
            <person name="Zimmer A.D."/>
            <person name="Zhu Q."/>
            <person name="Mitros T."/>
            <person name="Hellsten U."/>
            <person name="Loque D."/>
            <person name="Otillar R."/>
            <person name="Salamov A."/>
            <person name="Schmutz J."/>
            <person name="Shapiro H."/>
            <person name="Lindquist E."/>
            <person name="Lucas S."/>
            <person name="Rokhsar D."/>
            <person name="Grigoriev I.V."/>
        </authorList>
    </citation>
    <scope>NUCLEOTIDE SEQUENCE [LARGE SCALE GENOMIC DNA]</scope>
</reference>
<feature type="region of interest" description="Disordered" evidence="1">
    <location>
        <begin position="865"/>
        <end position="898"/>
    </location>
</feature>
<feature type="compositionally biased region" description="Basic and acidic residues" evidence="1">
    <location>
        <begin position="1706"/>
        <end position="1721"/>
    </location>
</feature>
<feature type="region of interest" description="Disordered" evidence="1">
    <location>
        <begin position="322"/>
        <end position="343"/>
    </location>
</feature>
<protein>
    <recommendedName>
        <fullName evidence="2">Calponin-homology (CH) domain-containing protein</fullName>
    </recommendedName>
</protein>
<feature type="domain" description="Calponin-homology (CH)" evidence="2">
    <location>
        <begin position="5"/>
        <end position="113"/>
    </location>
</feature>
<feature type="region of interest" description="Disordered" evidence="1">
    <location>
        <begin position="1486"/>
        <end position="1507"/>
    </location>
</feature>
<dbReference type="Pfam" id="PF15261">
    <property type="entry name" value="JHY"/>
    <property type="match status" value="1"/>
</dbReference>
<dbReference type="SUPFAM" id="SSF47576">
    <property type="entry name" value="Calponin-homology domain, CH-domain"/>
    <property type="match status" value="1"/>
</dbReference>
<dbReference type="GO" id="GO:0005930">
    <property type="term" value="C:axoneme"/>
    <property type="evidence" value="ECO:0000318"/>
    <property type="project" value="GO_Central"/>
</dbReference>
<dbReference type="InterPro" id="IPR052111">
    <property type="entry name" value="Spermatogenesis_Ciliary_MAP"/>
</dbReference>
<feature type="compositionally biased region" description="Basic and acidic residues" evidence="1">
    <location>
        <begin position="874"/>
        <end position="898"/>
    </location>
</feature>
<dbReference type="Pfam" id="PF06294">
    <property type="entry name" value="CH_2"/>
    <property type="match status" value="1"/>
</dbReference>
<dbReference type="GO" id="GO:0051493">
    <property type="term" value="P:regulation of cytoskeleton organization"/>
    <property type="evidence" value="ECO:0000318"/>
    <property type="project" value="GO_Central"/>
</dbReference>
<dbReference type="KEGG" id="smo:SELMODRAFT_413872"/>
<dbReference type="InterPro" id="IPR027968">
    <property type="entry name" value="JHY"/>
</dbReference>
<feature type="compositionally biased region" description="Basic and acidic residues" evidence="1">
    <location>
        <begin position="230"/>
        <end position="242"/>
    </location>
</feature>
<dbReference type="EMBL" id="GL377586">
    <property type="protein sequence ID" value="EFJ25860.1"/>
    <property type="molecule type" value="Genomic_DNA"/>
</dbReference>
<evidence type="ECO:0000259" key="2">
    <source>
        <dbReference type="PROSITE" id="PS50021"/>
    </source>
</evidence>
<feature type="region of interest" description="Disordered" evidence="1">
    <location>
        <begin position="202"/>
        <end position="267"/>
    </location>
</feature>
<dbReference type="Gene3D" id="1.10.418.10">
    <property type="entry name" value="Calponin-like domain"/>
    <property type="match status" value="1"/>
</dbReference>
<feature type="region of interest" description="Disordered" evidence="1">
    <location>
        <begin position="1706"/>
        <end position="1732"/>
    </location>
</feature>
<gene>
    <name evidence="3" type="ORF">SELMODRAFT_413872</name>
</gene>